<keyword evidence="2" id="KW-0012">Acyltransferase</keyword>
<proteinExistence type="predicted"/>
<evidence type="ECO:0000259" key="3">
    <source>
        <dbReference type="Pfam" id="PF08541"/>
    </source>
</evidence>
<dbReference type="PANTHER" id="PTHR34069">
    <property type="entry name" value="3-OXOACYL-[ACYL-CARRIER-PROTEIN] SYNTHASE 3"/>
    <property type="match status" value="1"/>
</dbReference>
<sequence length="359" mass="39267">MKAKIIGSGMCLPPFLVSNETIGNFFPQPPTQSWTPKWVEERLGIKTRVNTFDFNLGVMRSGYYDGDNAFTAATNAIKDAGLEPKDIDRVLYATSTPEYLIPDPACMVHMRLGLRSDVPAVGATSVGCGGFVYIMDIADSEIRSGKYKKILLIGSVSVGPYLQAVNDIEDPKEREEQLLKNIVNAYIFGEGAAALVMEACDESDDLGPGITHTYMGAEGHSNPVIFEAGGSRNPATYQTVKKGLHRFNMSLGLVKLKGPEIFMRVVSEIIKKSGIKLDEIDHFIVHQVNYNLLKAISESLGIPFNKVEVHVDRYGNLDTATLGVAYHELKCSGRLKAGERVLFAAIGAGWQYGAIIMRV</sequence>
<dbReference type="Pfam" id="PF08545">
    <property type="entry name" value="ACP_syn_III"/>
    <property type="match status" value="1"/>
</dbReference>
<gene>
    <name evidence="5" type="ORF">COU46_01355</name>
</gene>
<evidence type="ECO:0000313" key="5">
    <source>
        <dbReference type="EMBL" id="PIR70440.1"/>
    </source>
</evidence>
<dbReference type="CDD" id="cd00830">
    <property type="entry name" value="KAS_III"/>
    <property type="match status" value="1"/>
</dbReference>
<evidence type="ECO:0000259" key="4">
    <source>
        <dbReference type="Pfam" id="PF08545"/>
    </source>
</evidence>
<dbReference type="InterPro" id="IPR013751">
    <property type="entry name" value="ACP_syn_III_N"/>
</dbReference>
<reference evidence="6" key="1">
    <citation type="submission" date="2017-09" db="EMBL/GenBank/DDBJ databases">
        <title>Depth-based differentiation of microbial function through sediment-hosted aquifers and enrichment of novel symbionts in the deep terrestrial subsurface.</title>
        <authorList>
            <person name="Probst A.J."/>
            <person name="Ladd B."/>
            <person name="Jarett J.K."/>
            <person name="Geller-Mcgrath D.E."/>
            <person name="Sieber C.M.K."/>
            <person name="Emerson J.B."/>
            <person name="Anantharaman K."/>
            <person name="Thomas B.C."/>
            <person name="Malmstrom R."/>
            <person name="Stieglmeier M."/>
            <person name="Klingl A."/>
            <person name="Woyke T."/>
            <person name="Ryan C.M."/>
            <person name="Banfield J.F."/>
        </authorList>
    </citation>
    <scope>NUCLEOTIDE SEQUENCE [LARGE SCALE GENOMIC DNA]</scope>
</reference>
<name>A0A2H0TFW8_9BACT</name>
<dbReference type="InterPro" id="IPR013747">
    <property type="entry name" value="ACP_syn_III_C"/>
</dbReference>
<feature type="domain" description="Beta-ketoacyl-[acyl-carrier-protein] synthase III N-terminal" evidence="4">
    <location>
        <begin position="126"/>
        <end position="217"/>
    </location>
</feature>
<evidence type="ECO:0000256" key="2">
    <source>
        <dbReference type="ARBA" id="ARBA00023315"/>
    </source>
</evidence>
<comment type="caution">
    <text evidence="5">The sequence shown here is derived from an EMBL/GenBank/DDBJ whole genome shotgun (WGS) entry which is preliminary data.</text>
</comment>
<accession>A0A2H0TFW8</accession>
<dbReference type="Gene3D" id="3.40.47.10">
    <property type="match status" value="1"/>
</dbReference>
<dbReference type="PANTHER" id="PTHR34069:SF3">
    <property type="entry name" value="ACYL-COA:ACYL-COA ALKYLTRANSFERASE"/>
    <property type="match status" value="1"/>
</dbReference>
<evidence type="ECO:0000256" key="1">
    <source>
        <dbReference type="ARBA" id="ARBA00022679"/>
    </source>
</evidence>
<organism evidence="5 6">
    <name type="scientific">Candidatus Niyogibacteria bacterium CG10_big_fil_rev_8_21_14_0_10_42_19</name>
    <dbReference type="NCBI Taxonomy" id="1974725"/>
    <lineage>
        <taxon>Bacteria</taxon>
        <taxon>Candidatus Niyogiibacteriota</taxon>
    </lineage>
</organism>
<dbReference type="GO" id="GO:0004315">
    <property type="term" value="F:3-oxoacyl-[acyl-carrier-protein] synthase activity"/>
    <property type="evidence" value="ECO:0007669"/>
    <property type="project" value="InterPro"/>
</dbReference>
<dbReference type="Pfam" id="PF08541">
    <property type="entry name" value="ACP_syn_III_C"/>
    <property type="match status" value="1"/>
</dbReference>
<dbReference type="AlphaFoldDB" id="A0A2H0TFW8"/>
<dbReference type="EMBL" id="PFCN01000017">
    <property type="protein sequence ID" value="PIR70440.1"/>
    <property type="molecule type" value="Genomic_DNA"/>
</dbReference>
<evidence type="ECO:0008006" key="7">
    <source>
        <dbReference type="Google" id="ProtNLM"/>
    </source>
</evidence>
<feature type="domain" description="Beta-ketoacyl-[acyl-carrier-protein] synthase III C-terminal" evidence="3">
    <location>
        <begin position="271"/>
        <end position="358"/>
    </location>
</feature>
<dbReference type="Proteomes" id="UP000229383">
    <property type="component" value="Unassembled WGS sequence"/>
</dbReference>
<dbReference type="GO" id="GO:0044550">
    <property type="term" value="P:secondary metabolite biosynthetic process"/>
    <property type="evidence" value="ECO:0007669"/>
    <property type="project" value="TreeGrafter"/>
</dbReference>
<keyword evidence="1" id="KW-0808">Transferase</keyword>
<dbReference type="GO" id="GO:0006633">
    <property type="term" value="P:fatty acid biosynthetic process"/>
    <property type="evidence" value="ECO:0007669"/>
    <property type="project" value="InterPro"/>
</dbReference>
<evidence type="ECO:0000313" key="6">
    <source>
        <dbReference type="Proteomes" id="UP000229383"/>
    </source>
</evidence>
<dbReference type="SUPFAM" id="SSF53901">
    <property type="entry name" value="Thiolase-like"/>
    <property type="match status" value="1"/>
</dbReference>
<dbReference type="InterPro" id="IPR016039">
    <property type="entry name" value="Thiolase-like"/>
</dbReference>
<protein>
    <recommendedName>
        <fullName evidence="7">3-oxoacyl-ACP synthase</fullName>
    </recommendedName>
</protein>